<name>A0A8K0TMB8_9PEZI</name>
<dbReference type="EMBL" id="JAGPXD010000002">
    <property type="protein sequence ID" value="KAH7367810.1"/>
    <property type="molecule type" value="Genomic_DNA"/>
</dbReference>
<proteinExistence type="predicted"/>
<sequence length="200" mass="22680">MLVSFLCRAPIAVEHTSHPTRPCWSVACLIQRVGHLVKGVQHRDLQAPSIELLCGSVRVPLVAHILDGASTRSTKDVRAAYSSAQIPASSVIFWQPPSRLFKRHIAGHPEVCTKTPGRCEHQTVRRRNLATLEVMRESSGRFATLPRYPRACRRQSVRRRRLRRISGKTNCNLLHRWQLHKRVEPQTCCPDASDTDGRRS</sequence>
<protein>
    <submittedName>
        <fullName evidence="1">Uncharacterized protein</fullName>
    </submittedName>
</protein>
<dbReference type="AlphaFoldDB" id="A0A8K0TMB8"/>
<reference evidence="1" key="1">
    <citation type="journal article" date="2021" name="Nat. Commun.">
        <title>Genetic determinants of endophytism in the Arabidopsis root mycobiome.</title>
        <authorList>
            <person name="Mesny F."/>
            <person name="Miyauchi S."/>
            <person name="Thiergart T."/>
            <person name="Pickel B."/>
            <person name="Atanasova L."/>
            <person name="Karlsson M."/>
            <person name="Huettel B."/>
            <person name="Barry K.W."/>
            <person name="Haridas S."/>
            <person name="Chen C."/>
            <person name="Bauer D."/>
            <person name="Andreopoulos W."/>
            <person name="Pangilinan J."/>
            <person name="LaButti K."/>
            <person name="Riley R."/>
            <person name="Lipzen A."/>
            <person name="Clum A."/>
            <person name="Drula E."/>
            <person name="Henrissat B."/>
            <person name="Kohler A."/>
            <person name="Grigoriev I.V."/>
            <person name="Martin F.M."/>
            <person name="Hacquard S."/>
        </authorList>
    </citation>
    <scope>NUCLEOTIDE SEQUENCE</scope>
    <source>
        <strain evidence="1">MPI-CAGE-AT-0016</strain>
    </source>
</reference>
<evidence type="ECO:0000313" key="1">
    <source>
        <dbReference type="EMBL" id="KAH7367810.1"/>
    </source>
</evidence>
<keyword evidence="2" id="KW-1185">Reference proteome</keyword>
<comment type="caution">
    <text evidence="1">The sequence shown here is derived from an EMBL/GenBank/DDBJ whole genome shotgun (WGS) entry which is preliminary data.</text>
</comment>
<gene>
    <name evidence="1" type="ORF">B0T11DRAFT_276018</name>
</gene>
<accession>A0A8K0TMB8</accession>
<organism evidence="1 2">
    <name type="scientific">Plectosphaerella cucumerina</name>
    <dbReference type="NCBI Taxonomy" id="40658"/>
    <lineage>
        <taxon>Eukaryota</taxon>
        <taxon>Fungi</taxon>
        <taxon>Dikarya</taxon>
        <taxon>Ascomycota</taxon>
        <taxon>Pezizomycotina</taxon>
        <taxon>Sordariomycetes</taxon>
        <taxon>Hypocreomycetidae</taxon>
        <taxon>Glomerellales</taxon>
        <taxon>Plectosphaerellaceae</taxon>
        <taxon>Plectosphaerella</taxon>
    </lineage>
</organism>
<dbReference type="Proteomes" id="UP000813385">
    <property type="component" value="Unassembled WGS sequence"/>
</dbReference>
<evidence type="ECO:0000313" key="2">
    <source>
        <dbReference type="Proteomes" id="UP000813385"/>
    </source>
</evidence>